<proteinExistence type="predicted"/>
<sequence length="373" mass="43427">MLNFGGINDTGVLFLEKLRLGNKWLCVCGEREREMHSLWVSWKETANRRSKLIGIRQPEKLSKERRCIFEKEKSDGKIVHPMEGEREYEAIFGRKHPQNRAMHSLWVSWKERANCRSKPIGVPQPEKLSKERRSIFEKEKSDGEIVHPMEGEREYEAVFRQKHPQNSYHELDTSDPSRKIIEMIFQGALKYPSKQYRKTKKVLRVNNSAEMVERFERYREMVKKRACEQHKMHLRSTVDGNELLQFYGTTINCFSGKKPSMVPKACCKDLTCRVCRIIQSGFNTAYKRKNGIQFSTSSEELSEDMIKIIKGRNVKRAVIVCRTIAGTVANVVDERSHHEEYDSIKVQGVQFKSDHLIVLNPSAVLPCFVVIFN</sequence>
<evidence type="ECO:0000313" key="2">
    <source>
        <dbReference type="Proteomes" id="UP001062846"/>
    </source>
</evidence>
<protein>
    <submittedName>
        <fullName evidence="1">Uncharacterized protein</fullName>
    </submittedName>
</protein>
<dbReference type="Proteomes" id="UP001062846">
    <property type="component" value="Chromosome 4"/>
</dbReference>
<reference evidence="1" key="1">
    <citation type="submission" date="2022-02" db="EMBL/GenBank/DDBJ databases">
        <title>Plant Genome Project.</title>
        <authorList>
            <person name="Zhang R.-G."/>
        </authorList>
    </citation>
    <scope>NUCLEOTIDE SEQUENCE</scope>
    <source>
        <strain evidence="1">AT1</strain>
    </source>
</reference>
<name>A0ACC0NW80_RHOML</name>
<keyword evidence="2" id="KW-1185">Reference proteome</keyword>
<dbReference type="EMBL" id="CM046391">
    <property type="protein sequence ID" value="KAI8557516.1"/>
    <property type="molecule type" value="Genomic_DNA"/>
</dbReference>
<organism evidence="1 2">
    <name type="scientific">Rhododendron molle</name>
    <name type="common">Chinese azalea</name>
    <name type="synonym">Azalea mollis</name>
    <dbReference type="NCBI Taxonomy" id="49168"/>
    <lineage>
        <taxon>Eukaryota</taxon>
        <taxon>Viridiplantae</taxon>
        <taxon>Streptophyta</taxon>
        <taxon>Embryophyta</taxon>
        <taxon>Tracheophyta</taxon>
        <taxon>Spermatophyta</taxon>
        <taxon>Magnoliopsida</taxon>
        <taxon>eudicotyledons</taxon>
        <taxon>Gunneridae</taxon>
        <taxon>Pentapetalae</taxon>
        <taxon>asterids</taxon>
        <taxon>Ericales</taxon>
        <taxon>Ericaceae</taxon>
        <taxon>Ericoideae</taxon>
        <taxon>Rhodoreae</taxon>
        <taxon>Rhododendron</taxon>
    </lineage>
</organism>
<evidence type="ECO:0000313" key="1">
    <source>
        <dbReference type="EMBL" id="KAI8557516.1"/>
    </source>
</evidence>
<accession>A0ACC0NW80</accession>
<comment type="caution">
    <text evidence="1">The sequence shown here is derived from an EMBL/GenBank/DDBJ whole genome shotgun (WGS) entry which is preliminary data.</text>
</comment>
<gene>
    <name evidence="1" type="ORF">RHMOL_Rhmol04G0016600</name>
</gene>